<keyword evidence="4 11" id="KW-1133">Transmembrane helix</keyword>
<evidence type="ECO:0000313" key="15">
    <source>
        <dbReference type="Proteomes" id="UP000186594"/>
    </source>
</evidence>
<feature type="region of interest" description="Disordered" evidence="12">
    <location>
        <begin position="1"/>
        <end position="84"/>
    </location>
</feature>
<dbReference type="PANTHER" id="PTHR22883:SF43">
    <property type="entry name" value="PALMITOYLTRANSFERASE APP"/>
    <property type="match status" value="1"/>
</dbReference>
<evidence type="ECO:0000259" key="13">
    <source>
        <dbReference type="Pfam" id="PF01529"/>
    </source>
</evidence>
<comment type="catalytic activity">
    <reaction evidence="10 11">
        <text>L-cysteinyl-[protein] + hexadecanoyl-CoA = S-hexadecanoyl-L-cysteinyl-[protein] + CoA</text>
        <dbReference type="Rhea" id="RHEA:36683"/>
        <dbReference type="Rhea" id="RHEA-COMP:10131"/>
        <dbReference type="Rhea" id="RHEA-COMP:11032"/>
        <dbReference type="ChEBI" id="CHEBI:29950"/>
        <dbReference type="ChEBI" id="CHEBI:57287"/>
        <dbReference type="ChEBI" id="CHEBI:57379"/>
        <dbReference type="ChEBI" id="CHEBI:74151"/>
        <dbReference type="EC" id="2.3.1.225"/>
    </reaction>
</comment>
<evidence type="ECO:0000256" key="7">
    <source>
        <dbReference type="ARBA" id="ARBA00023288"/>
    </source>
</evidence>
<dbReference type="GO" id="GO:0019706">
    <property type="term" value="F:protein-cysteine S-palmitoyltransferase activity"/>
    <property type="evidence" value="ECO:0007669"/>
    <property type="project" value="UniProtKB-EC"/>
</dbReference>
<feature type="region of interest" description="Disordered" evidence="12">
    <location>
        <begin position="173"/>
        <end position="230"/>
    </location>
</feature>
<accession>A0A1U7LJ40</accession>
<evidence type="ECO:0000256" key="3">
    <source>
        <dbReference type="ARBA" id="ARBA00022692"/>
    </source>
</evidence>
<sequence length="581" mass="64825">QTHRRSSPRSGHDVGTTSSILLLSNPLSFSPPTVAPVSCPMNPDPCSDLAAATGTSTCRDPQAETQEHKTHSPPDSPLPLGNSQTVITNVTAPRLAEHLSNRLGSLSGNPPNTANRPGTANRPASSRRCSNRPDSSASRSHVSAIIPSASFFNPVMPAKRQRNQIFLDVSEQTLAEERGPDGSAYFREYNKDSQTPGGSDEGRPVSSYRPETTSSSPLHRPDGHNFHKDTDLEAQITNRRVRNWKRTQGKTEFHLDGRLQTSYQYTVNFLTLGLIIIPSILFFIFTAPELWSNGSPAYPLTYAYLFALCVTSMLKATTSDPGILPRNLHLLEKEPVNDWDSAPSAKEIPIRKDEQNQYLAVTVKYCTTCRIWRPPRSSHCRKCDNCIEFSDHHCIWLNNCIGRRNYRYFFVFVITAVILGFYLSVLCCIHLSLQKQNGKRVSFATAIENRGVSFSLAIYGFIAALYPSALSGYHIYLVSRGQSTHEFLRDSVLPQTERQRPFATSVLSNFMAVLCRPKLVSYIRPRQYYEEGDRRFEDMGGFFDSLPQTSDRVELQVQPVPTPTQNDTPAEKPAAADVTTC</sequence>
<keyword evidence="5 11" id="KW-0472">Membrane</keyword>
<dbReference type="GO" id="GO:0005783">
    <property type="term" value="C:endoplasmic reticulum"/>
    <property type="evidence" value="ECO:0007669"/>
    <property type="project" value="TreeGrafter"/>
</dbReference>
<dbReference type="OrthoDB" id="9909019at2759"/>
<comment type="domain">
    <text evidence="11">The DHHC domain is required for palmitoyltransferase activity.</text>
</comment>
<dbReference type="EC" id="2.3.1.225" evidence="11"/>
<evidence type="ECO:0000256" key="9">
    <source>
        <dbReference type="ARBA" id="ARBA00023463"/>
    </source>
</evidence>
<keyword evidence="3 11" id="KW-0812">Transmembrane</keyword>
<keyword evidence="2 11" id="KW-0808">Transferase</keyword>
<keyword evidence="15" id="KW-1185">Reference proteome</keyword>
<feature type="transmembrane region" description="Helical" evidence="11">
    <location>
        <begin position="408"/>
        <end position="433"/>
    </location>
</feature>
<comment type="subcellular location">
    <subcellularLocation>
        <location evidence="1">Endomembrane system</location>
        <topology evidence="1">Multi-pass membrane protein</topology>
    </subcellularLocation>
</comment>
<evidence type="ECO:0000256" key="8">
    <source>
        <dbReference type="ARBA" id="ARBA00023315"/>
    </source>
</evidence>
<protein>
    <recommendedName>
        <fullName evidence="11">Palmitoyltransferase</fullName>
        <ecNumber evidence="11">2.3.1.225</ecNumber>
    </recommendedName>
</protein>
<dbReference type="Pfam" id="PF01529">
    <property type="entry name" value="DHHC"/>
    <property type="match status" value="1"/>
</dbReference>
<dbReference type="InterPro" id="IPR039859">
    <property type="entry name" value="PFA4/ZDH16/20/ERF2-like"/>
</dbReference>
<evidence type="ECO:0000256" key="10">
    <source>
        <dbReference type="ARBA" id="ARBA00048048"/>
    </source>
</evidence>
<keyword evidence="8 11" id="KW-0012">Acyltransferase</keyword>
<dbReference type="GO" id="GO:0006612">
    <property type="term" value="P:protein targeting to membrane"/>
    <property type="evidence" value="ECO:0007669"/>
    <property type="project" value="TreeGrafter"/>
</dbReference>
<evidence type="ECO:0000256" key="2">
    <source>
        <dbReference type="ARBA" id="ARBA00022679"/>
    </source>
</evidence>
<feature type="region of interest" description="Disordered" evidence="12">
    <location>
        <begin position="559"/>
        <end position="581"/>
    </location>
</feature>
<comment type="similarity">
    <text evidence="9">Belongs to the DHHC palmitoyltransferase family. ERF2/ZDHHC9 subfamily.</text>
</comment>
<feature type="transmembrane region" description="Helical" evidence="11">
    <location>
        <begin position="297"/>
        <end position="316"/>
    </location>
</feature>
<feature type="compositionally biased region" description="Basic and acidic residues" evidence="12">
    <location>
        <begin position="219"/>
        <end position="230"/>
    </location>
</feature>
<keyword evidence="6" id="KW-0564">Palmitate</keyword>
<keyword evidence="7" id="KW-0449">Lipoprotein</keyword>
<organism evidence="14 15">
    <name type="scientific">Neolecta irregularis (strain DAH-3)</name>
    <dbReference type="NCBI Taxonomy" id="1198029"/>
    <lineage>
        <taxon>Eukaryota</taxon>
        <taxon>Fungi</taxon>
        <taxon>Dikarya</taxon>
        <taxon>Ascomycota</taxon>
        <taxon>Taphrinomycotina</taxon>
        <taxon>Neolectales</taxon>
        <taxon>Neolectaceae</taxon>
        <taxon>Neolecta</taxon>
    </lineage>
</organism>
<dbReference type="Proteomes" id="UP000186594">
    <property type="component" value="Unassembled WGS sequence"/>
</dbReference>
<evidence type="ECO:0000256" key="6">
    <source>
        <dbReference type="ARBA" id="ARBA00023139"/>
    </source>
</evidence>
<evidence type="ECO:0000256" key="12">
    <source>
        <dbReference type="SAM" id="MobiDB-lite"/>
    </source>
</evidence>
<dbReference type="GO" id="GO:0005794">
    <property type="term" value="C:Golgi apparatus"/>
    <property type="evidence" value="ECO:0007669"/>
    <property type="project" value="TreeGrafter"/>
</dbReference>
<evidence type="ECO:0000256" key="5">
    <source>
        <dbReference type="ARBA" id="ARBA00023136"/>
    </source>
</evidence>
<feature type="transmembrane region" description="Helical" evidence="11">
    <location>
        <begin position="453"/>
        <end position="476"/>
    </location>
</feature>
<dbReference type="PROSITE" id="PS50216">
    <property type="entry name" value="DHHC"/>
    <property type="match status" value="1"/>
</dbReference>
<dbReference type="PANTHER" id="PTHR22883">
    <property type="entry name" value="ZINC FINGER DHHC DOMAIN CONTAINING PROTEIN"/>
    <property type="match status" value="1"/>
</dbReference>
<feature type="compositionally biased region" description="Polar residues" evidence="12">
    <location>
        <begin position="102"/>
        <end position="141"/>
    </location>
</feature>
<comment type="caution">
    <text evidence="14">The sequence shown here is derived from an EMBL/GenBank/DDBJ whole genome shotgun (WGS) entry which is preliminary data.</text>
</comment>
<feature type="transmembrane region" description="Helical" evidence="11">
    <location>
        <begin position="265"/>
        <end position="285"/>
    </location>
</feature>
<gene>
    <name evidence="14" type="ORF">NEOLI_002472</name>
</gene>
<dbReference type="EMBL" id="LXFE01002965">
    <property type="protein sequence ID" value="OLL22667.1"/>
    <property type="molecule type" value="Genomic_DNA"/>
</dbReference>
<proteinExistence type="inferred from homology"/>
<feature type="compositionally biased region" description="Basic and acidic residues" evidence="12">
    <location>
        <begin position="61"/>
        <end position="72"/>
    </location>
</feature>
<dbReference type="STRING" id="1198029.A0A1U7LJ40"/>
<dbReference type="AlphaFoldDB" id="A0A1U7LJ40"/>
<name>A0A1U7LJ40_NEOID</name>
<evidence type="ECO:0000256" key="11">
    <source>
        <dbReference type="RuleBase" id="RU079119"/>
    </source>
</evidence>
<evidence type="ECO:0000256" key="1">
    <source>
        <dbReference type="ARBA" id="ARBA00004127"/>
    </source>
</evidence>
<evidence type="ECO:0000256" key="4">
    <source>
        <dbReference type="ARBA" id="ARBA00022989"/>
    </source>
</evidence>
<feature type="region of interest" description="Disordered" evidence="12">
    <location>
        <begin position="101"/>
        <end position="141"/>
    </location>
</feature>
<dbReference type="InterPro" id="IPR001594">
    <property type="entry name" value="Palmitoyltrfase_DHHC"/>
</dbReference>
<evidence type="ECO:0000313" key="14">
    <source>
        <dbReference type="EMBL" id="OLL22667.1"/>
    </source>
</evidence>
<feature type="non-terminal residue" evidence="14">
    <location>
        <position position="1"/>
    </location>
</feature>
<feature type="compositionally biased region" description="Low complexity" evidence="12">
    <location>
        <begin position="16"/>
        <end position="32"/>
    </location>
</feature>
<reference evidence="14 15" key="1">
    <citation type="submission" date="2016-04" db="EMBL/GenBank/DDBJ databases">
        <title>Evolutionary innovation and constraint leading to complex multicellularity in the Ascomycota.</title>
        <authorList>
            <person name="Cisse O."/>
            <person name="Nguyen A."/>
            <person name="Hewitt D.A."/>
            <person name="Jedd G."/>
            <person name="Stajich J.E."/>
        </authorList>
    </citation>
    <scope>NUCLEOTIDE SEQUENCE [LARGE SCALE GENOMIC DNA]</scope>
    <source>
        <strain evidence="14 15">DAH-3</strain>
    </source>
</reference>
<feature type="domain" description="Palmitoyltransferase DHHC" evidence="13">
    <location>
        <begin position="364"/>
        <end position="489"/>
    </location>
</feature>